<protein>
    <submittedName>
        <fullName evidence="2">Uncharacterized protein</fullName>
    </submittedName>
</protein>
<evidence type="ECO:0000313" key="2">
    <source>
        <dbReference type="EMBL" id="CAB3995724.1"/>
    </source>
</evidence>
<feature type="compositionally biased region" description="Basic residues" evidence="1">
    <location>
        <begin position="106"/>
        <end position="121"/>
    </location>
</feature>
<dbReference type="OrthoDB" id="539213at2759"/>
<sequence>MMTSENYTTPKKYKVEGTTGRLYDKENNIKDTAAYMDDSTANACETTDISNTENASEGSSSRRGRQRRSRDQISDETSRNSEDMQLEGATAAAEKPKSLKKEKPSGKKRKERKNLREKRRSTGVVIMPGLGGNDEQADEGKQTMDNTKMNESIGTEDSPNPSEVLLQS</sequence>
<evidence type="ECO:0000256" key="1">
    <source>
        <dbReference type="SAM" id="MobiDB-lite"/>
    </source>
</evidence>
<dbReference type="AlphaFoldDB" id="A0A6S7GQC0"/>
<reference evidence="2" key="1">
    <citation type="submission" date="2020-04" db="EMBL/GenBank/DDBJ databases">
        <authorList>
            <person name="Alioto T."/>
            <person name="Alioto T."/>
            <person name="Gomez Garrido J."/>
        </authorList>
    </citation>
    <scope>NUCLEOTIDE SEQUENCE</scope>
    <source>
        <strain evidence="2">A484AB</strain>
    </source>
</reference>
<dbReference type="Proteomes" id="UP001152795">
    <property type="component" value="Unassembled WGS sequence"/>
</dbReference>
<accession>A0A6S7GQC0</accession>
<feature type="compositionally biased region" description="Polar residues" evidence="1">
    <location>
        <begin position="143"/>
        <end position="168"/>
    </location>
</feature>
<evidence type="ECO:0000313" key="3">
    <source>
        <dbReference type="Proteomes" id="UP001152795"/>
    </source>
</evidence>
<gene>
    <name evidence="2" type="ORF">PACLA_8A067318</name>
</gene>
<feature type="compositionally biased region" description="Basic and acidic residues" evidence="1">
    <location>
        <begin position="69"/>
        <end position="82"/>
    </location>
</feature>
<feature type="compositionally biased region" description="Basic and acidic residues" evidence="1">
    <location>
        <begin position="94"/>
        <end position="105"/>
    </location>
</feature>
<feature type="compositionally biased region" description="Polar residues" evidence="1">
    <location>
        <begin position="39"/>
        <end position="55"/>
    </location>
</feature>
<organism evidence="2 3">
    <name type="scientific">Paramuricea clavata</name>
    <name type="common">Red gorgonian</name>
    <name type="synonym">Violescent sea-whip</name>
    <dbReference type="NCBI Taxonomy" id="317549"/>
    <lineage>
        <taxon>Eukaryota</taxon>
        <taxon>Metazoa</taxon>
        <taxon>Cnidaria</taxon>
        <taxon>Anthozoa</taxon>
        <taxon>Octocorallia</taxon>
        <taxon>Malacalcyonacea</taxon>
        <taxon>Plexauridae</taxon>
        <taxon>Paramuricea</taxon>
    </lineage>
</organism>
<feature type="region of interest" description="Disordered" evidence="1">
    <location>
        <begin position="1"/>
        <end position="168"/>
    </location>
</feature>
<keyword evidence="3" id="KW-1185">Reference proteome</keyword>
<proteinExistence type="predicted"/>
<dbReference type="EMBL" id="CACRXK020002716">
    <property type="protein sequence ID" value="CAB3995724.1"/>
    <property type="molecule type" value="Genomic_DNA"/>
</dbReference>
<name>A0A6S7GQC0_PARCT</name>
<comment type="caution">
    <text evidence="2">The sequence shown here is derived from an EMBL/GenBank/DDBJ whole genome shotgun (WGS) entry which is preliminary data.</text>
</comment>